<keyword evidence="4" id="KW-0233">DNA recombination</keyword>
<evidence type="ECO:0000256" key="5">
    <source>
        <dbReference type="SAM" id="MobiDB-lite"/>
    </source>
</evidence>
<comment type="caution">
    <text evidence="7">The sequence shown here is derived from an EMBL/GenBank/DDBJ whole genome shotgun (WGS) entry which is preliminary data.</text>
</comment>
<dbReference type="PANTHER" id="PTHR30563">
    <property type="entry name" value="DNA RECOMBINATION PROTEIN RMUC"/>
    <property type="match status" value="1"/>
</dbReference>
<keyword evidence="6" id="KW-1133">Transmembrane helix</keyword>
<gene>
    <name evidence="7" type="primary">rmuC</name>
    <name evidence="7" type="ORF">E5987_10130</name>
</gene>
<reference evidence="7 8" key="1">
    <citation type="submission" date="2019-12" db="EMBL/GenBank/DDBJ databases">
        <title>Microbes associate with the intestines of laboratory mice.</title>
        <authorList>
            <person name="Navarre W."/>
            <person name="Wong E."/>
        </authorList>
    </citation>
    <scope>NUCLEOTIDE SEQUENCE [LARGE SCALE GENOMIC DNA]</scope>
    <source>
        <strain evidence="7 8">NM82_D38</strain>
    </source>
</reference>
<dbReference type="Proteomes" id="UP000472580">
    <property type="component" value="Unassembled WGS sequence"/>
</dbReference>
<evidence type="ECO:0000256" key="1">
    <source>
        <dbReference type="ARBA" id="ARBA00003416"/>
    </source>
</evidence>
<evidence type="ECO:0000313" key="8">
    <source>
        <dbReference type="Proteomes" id="UP000472580"/>
    </source>
</evidence>
<evidence type="ECO:0000256" key="2">
    <source>
        <dbReference type="ARBA" id="ARBA00009840"/>
    </source>
</evidence>
<dbReference type="InterPro" id="IPR003798">
    <property type="entry name" value="DNA_recombination_RmuC"/>
</dbReference>
<sequence length="472" mass="52115">MNGFTSAAASLSLDSGALFLLCLCLAAALLICVVCLIFAFARLPRDSERIAEKSRAAWREDISLAAEQIRTVTLSKMDAKLLNIQLNLERAMQSQAKGDREEASSALKAMQDTIATSLANNDKRIQNFANEQNRRVEALTSSLSTSIAELKHRVDEDLKNISKENETKLEKIRETVEEKLQSTLTSRVSESFAQVSQQLTQVYKGLGEMKELAADVGGLKRVLVNVKSRGMLGEVQLEALLSEYFTADQYVKNAHTLADQKSKVVEFAVVLPGIGGKECLLPIDSKFPIEDYKRLQDAAEEGDSEKLKKAKEAIRGGLIREAKSVSAYINPPHTTDFAIMFIPSEGLYAEALSLDGLTESLYRDYHVYIMGPSTLASALCAYRAGFQTLAIEKKSSEIRSILIAVQAEFGKFQGTLDKLRTQAETVVKTVEQVEVRTRQMNRKLAHASQSEEDSNLTLEEAPKPARLPDSLQ</sequence>
<dbReference type="Pfam" id="PF02646">
    <property type="entry name" value="RmuC"/>
    <property type="match status" value="1"/>
</dbReference>
<evidence type="ECO:0000256" key="6">
    <source>
        <dbReference type="SAM" id="Phobius"/>
    </source>
</evidence>
<keyword evidence="8" id="KW-1185">Reference proteome</keyword>
<dbReference type="OrthoDB" id="9765111at2"/>
<comment type="similarity">
    <text evidence="2">Belongs to the RmuC family.</text>
</comment>
<accession>A0A6L6YL77</accession>
<feature type="region of interest" description="Disordered" evidence="5">
    <location>
        <begin position="441"/>
        <end position="472"/>
    </location>
</feature>
<dbReference type="GO" id="GO:0006310">
    <property type="term" value="P:DNA recombination"/>
    <property type="evidence" value="ECO:0007669"/>
    <property type="project" value="UniProtKB-KW"/>
</dbReference>
<keyword evidence="3" id="KW-0175">Coiled coil</keyword>
<dbReference type="PANTHER" id="PTHR30563:SF0">
    <property type="entry name" value="DNA RECOMBINATION PROTEIN RMUC"/>
    <property type="match status" value="1"/>
</dbReference>
<proteinExistence type="inferred from homology"/>
<comment type="function">
    <text evidence="1">Involved in DNA recombination.</text>
</comment>
<evidence type="ECO:0000256" key="3">
    <source>
        <dbReference type="ARBA" id="ARBA00023054"/>
    </source>
</evidence>
<feature type="transmembrane region" description="Helical" evidence="6">
    <location>
        <begin position="17"/>
        <end position="41"/>
    </location>
</feature>
<evidence type="ECO:0000256" key="4">
    <source>
        <dbReference type="ARBA" id="ARBA00023172"/>
    </source>
</evidence>
<protein>
    <submittedName>
        <fullName evidence="7">DNA recombination protein RmuC</fullName>
    </submittedName>
</protein>
<name>A0A6L6YL77_9BURK</name>
<dbReference type="RefSeq" id="WP_160335969.1">
    <property type="nucleotide sequence ID" value="NZ_CALPCR010000032.1"/>
</dbReference>
<keyword evidence="6" id="KW-0472">Membrane</keyword>
<dbReference type="EMBL" id="WSRP01000035">
    <property type="protein sequence ID" value="MVX57549.1"/>
    <property type="molecule type" value="Genomic_DNA"/>
</dbReference>
<evidence type="ECO:0000313" key="7">
    <source>
        <dbReference type="EMBL" id="MVX57549.1"/>
    </source>
</evidence>
<dbReference type="AlphaFoldDB" id="A0A6L6YL77"/>
<organism evidence="7 8">
    <name type="scientific">Parasutterella muris</name>
    <dbReference type="NCBI Taxonomy" id="2565572"/>
    <lineage>
        <taxon>Bacteria</taxon>
        <taxon>Pseudomonadati</taxon>
        <taxon>Pseudomonadota</taxon>
        <taxon>Betaproteobacteria</taxon>
        <taxon>Burkholderiales</taxon>
        <taxon>Sutterellaceae</taxon>
        <taxon>Parasutterella</taxon>
    </lineage>
</organism>
<keyword evidence="6" id="KW-0812">Transmembrane</keyword>